<dbReference type="SUPFAM" id="SSF50129">
    <property type="entry name" value="GroES-like"/>
    <property type="match status" value="1"/>
</dbReference>
<dbReference type="SUPFAM" id="SSF51735">
    <property type="entry name" value="NAD(P)-binding Rossmann-fold domains"/>
    <property type="match status" value="1"/>
</dbReference>
<evidence type="ECO:0000256" key="4">
    <source>
        <dbReference type="ARBA" id="ARBA00022833"/>
    </source>
</evidence>
<feature type="domain" description="Enoyl reductase (ER)" evidence="8">
    <location>
        <begin position="4"/>
        <end position="362"/>
    </location>
</feature>
<feature type="region of interest" description="Disordered" evidence="7">
    <location>
        <begin position="388"/>
        <end position="412"/>
    </location>
</feature>
<keyword evidence="10" id="KW-1185">Reference proteome</keyword>
<evidence type="ECO:0000256" key="2">
    <source>
        <dbReference type="ARBA" id="ARBA00008072"/>
    </source>
</evidence>
<dbReference type="Gene3D" id="3.40.50.720">
    <property type="entry name" value="NAD(P)-binding Rossmann-like Domain"/>
    <property type="match status" value="1"/>
</dbReference>
<dbReference type="Pfam" id="PF00107">
    <property type="entry name" value="ADH_zinc_N"/>
    <property type="match status" value="1"/>
</dbReference>
<dbReference type="PANTHER" id="PTHR43350">
    <property type="entry name" value="NAD-DEPENDENT ALCOHOL DEHYDROGENASE"/>
    <property type="match status" value="1"/>
</dbReference>
<evidence type="ECO:0000256" key="3">
    <source>
        <dbReference type="ARBA" id="ARBA00022723"/>
    </source>
</evidence>
<evidence type="ECO:0000256" key="6">
    <source>
        <dbReference type="RuleBase" id="RU361277"/>
    </source>
</evidence>
<dbReference type="InterPro" id="IPR013149">
    <property type="entry name" value="ADH-like_C"/>
</dbReference>
<reference evidence="9" key="2">
    <citation type="submission" date="2023-05" db="EMBL/GenBank/DDBJ databases">
        <authorList>
            <consortium name="Lawrence Berkeley National Laboratory"/>
            <person name="Steindorff A."/>
            <person name="Hensen N."/>
            <person name="Bonometti L."/>
            <person name="Westerberg I."/>
            <person name="Brannstrom I.O."/>
            <person name="Guillou S."/>
            <person name="Cros-Aarteil S."/>
            <person name="Calhoun S."/>
            <person name="Haridas S."/>
            <person name="Kuo A."/>
            <person name="Mondo S."/>
            <person name="Pangilinan J."/>
            <person name="Riley R."/>
            <person name="Labutti K."/>
            <person name="Andreopoulos B."/>
            <person name="Lipzen A."/>
            <person name="Chen C."/>
            <person name="Yanf M."/>
            <person name="Daum C."/>
            <person name="Ng V."/>
            <person name="Clum A."/>
            <person name="Ohm R."/>
            <person name="Martin F."/>
            <person name="Silar P."/>
            <person name="Natvig D."/>
            <person name="Lalanne C."/>
            <person name="Gautier V."/>
            <person name="Ament-Velasquez S.L."/>
            <person name="Kruys A."/>
            <person name="Hutchinson M.I."/>
            <person name="Powell A.J."/>
            <person name="Barry K."/>
            <person name="Miller A.N."/>
            <person name="Grigoriev I.V."/>
            <person name="Debuchy R."/>
            <person name="Gladieux P."/>
            <person name="Thoren M.H."/>
            <person name="Johannesson H."/>
        </authorList>
    </citation>
    <scope>NUCLEOTIDE SEQUENCE</scope>
    <source>
        <strain evidence="9">CBS 508.74</strain>
    </source>
</reference>
<dbReference type="GO" id="GO:0008270">
    <property type="term" value="F:zinc ion binding"/>
    <property type="evidence" value="ECO:0007669"/>
    <property type="project" value="InterPro"/>
</dbReference>
<dbReference type="GO" id="GO:0016491">
    <property type="term" value="F:oxidoreductase activity"/>
    <property type="evidence" value="ECO:0007669"/>
    <property type="project" value="UniProtKB-KW"/>
</dbReference>
<comment type="caution">
    <text evidence="9">The sequence shown here is derived from an EMBL/GenBank/DDBJ whole genome shotgun (WGS) entry which is preliminary data.</text>
</comment>
<dbReference type="Pfam" id="PF08240">
    <property type="entry name" value="ADH_N"/>
    <property type="match status" value="1"/>
</dbReference>
<comment type="similarity">
    <text evidence="2 6">Belongs to the zinc-containing alcohol dehydrogenase family.</text>
</comment>
<proteinExistence type="inferred from homology"/>
<dbReference type="AlphaFoldDB" id="A0AAN6T7I4"/>
<reference evidence="9" key="1">
    <citation type="journal article" date="2023" name="Mol. Phylogenet. Evol.">
        <title>Genome-scale phylogeny and comparative genomics of the fungal order Sordariales.</title>
        <authorList>
            <person name="Hensen N."/>
            <person name="Bonometti L."/>
            <person name="Westerberg I."/>
            <person name="Brannstrom I.O."/>
            <person name="Guillou S."/>
            <person name="Cros-Aarteil S."/>
            <person name="Calhoun S."/>
            <person name="Haridas S."/>
            <person name="Kuo A."/>
            <person name="Mondo S."/>
            <person name="Pangilinan J."/>
            <person name="Riley R."/>
            <person name="LaButti K."/>
            <person name="Andreopoulos B."/>
            <person name="Lipzen A."/>
            <person name="Chen C."/>
            <person name="Yan M."/>
            <person name="Daum C."/>
            <person name="Ng V."/>
            <person name="Clum A."/>
            <person name="Steindorff A."/>
            <person name="Ohm R.A."/>
            <person name="Martin F."/>
            <person name="Silar P."/>
            <person name="Natvig D.O."/>
            <person name="Lalanne C."/>
            <person name="Gautier V."/>
            <person name="Ament-Velasquez S.L."/>
            <person name="Kruys A."/>
            <person name="Hutchinson M.I."/>
            <person name="Powell A.J."/>
            <person name="Barry K."/>
            <person name="Miller A.N."/>
            <person name="Grigoriev I.V."/>
            <person name="Debuchy R."/>
            <person name="Gladieux P."/>
            <person name="Hiltunen Thoren M."/>
            <person name="Johannesson H."/>
        </authorList>
    </citation>
    <scope>NUCLEOTIDE SEQUENCE</scope>
    <source>
        <strain evidence="9">CBS 508.74</strain>
    </source>
</reference>
<dbReference type="Proteomes" id="UP001302812">
    <property type="component" value="Unassembled WGS sequence"/>
</dbReference>
<dbReference type="SMART" id="SM00829">
    <property type="entry name" value="PKS_ER"/>
    <property type="match status" value="1"/>
</dbReference>
<accession>A0AAN6T7I4</accession>
<dbReference type="InterPro" id="IPR013154">
    <property type="entry name" value="ADH-like_N"/>
</dbReference>
<feature type="compositionally biased region" description="Polar residues" evidence="7">
    <location>
        <begin position="402"/>
        <end position="412"/>
    </location>
</feature>
<keyword evidence="3 6" id="KW-0479">Metal-binding</keyword>
<evidence type="ECO:0000256" key="7">
    <source>
        <dbReference type="SAM" id="MobiDB-lite"/>
    </source>
</evidence>
<dbReference type="InterPro" id="IPR020843">
    <property type="entry name" value="ER"/>
</dbReference>
<protein>
    <submittedName>
        <fullName evidence="9">GroES-like protein</fullName>
    </submittedName>
</protein>
<dbReference type="PANTHER" id="PTHR43350:SF2">
    <property type="entry name" value="GROES-LIKE ZINC-BINDING ALCOHOL DEHYDROGENASE FAMILY PROTEIN"/>
    <property type="match status" value="1"/>
</dbReference>
<dbReference type="Gene3D" id="3.90.180.10">
    <property type="entry name" value="Medium-chain alcohol dehydrogenases, catalytic domain"/>
    <property type="match status" value="1"/>
</dbReference>
<organism evidence="9 10">
    <name type="scientific">Canariomyces notabilis</name>
    <dbReference type="NCBI Taxonomy" id="2074819"/>
    <lineage>
        <taxon>Eukaryota</taxon>
        <taxon>Fungi</taxon>
        <taxon>Dikarya</taxon>
        <taxon>Ascomycota</taxon>
        <taxon>Pezizomycotina</taxon>
        <taxon>Sordariomycetes</taxon>
        <taxon>Sordariomycetidae</taxon>
        <taxon>Sordariales</taxon>
        <taxon>Chaetomiaceae</taxon>
        <taxon>Canariomyces</taxon>
    </lineage>
</organism>
<dbReference type="GeneID" id="89936587"/>
<dbReference type="InterPro" id="IPR011032">
    <property type="entry name" value="GroES-like_sf"/>
</dbReference>
<evidence type="ECO:0000259" key="8">
    <source>
        <dbReference type="SMART" id="SM00829"/>
    </source>
</evidence>
<evidence type="ECO:0000313" key="9">
    <source>
        <dbReference type="EMBL" id="KAK4107126.1"/>
    </source>
</evidence>
<keyword evidence="5" id="KW-0560">Oxidoreductase</keyword>
<dbReference type="EMBL" id="MU853381">
    <property type="protein sequence ID" value="KAK4107126.1"/>
    <property type="molecule type" value="Genomic_DNA"/>
</dbReference>
<sequence>MLITVTYTLPIAADEILLDTAAFSVCATDVKAASGAFAYCAPPLILGHECAGTVVEVGSSVVGLAVGDKVVLSYASCGTCQMCEGNGDAYCVELRRLNFDGRVVGAVKGEGGEVKVKGLFFGQSSMGRRIVARARSAVKLPPETSSREMCLFAALGCGIQTGAGAIFNVARPGQGSSVCIFGAGSVGLAACLAAKLSGPARLVLVDKSAKKLSMLPACVREAATDLVDSSAFAAGRESEEQLIERLKKLTPGEHGFDYVLDCVGRGDLVKVGHLALKARGTLITVGGSLDIMQVTLSQHLAKGITYRGTHQGDSVPRVVRYGLSSSSVGKFPFDKLLSFYGFKELHTALQHVRDGRVIKPVLVCDGDTLLPAYLGSPVCHERTRRFDHGERQHGPYGVSGAVESQNQNAQYE</sequence>
<dbReference type="RefSeq" id="XP_064664696.1">
    <property type="nucleotide sequence ID" value="XM_064812462.1"/>
</dbReference>
<evidence type="ECO:0000313" key="10">
    <source>
        <dbReference type="Proteomes" id="UP001302812"/>
    </source>
</evidence>
<evidence type="ECO:0000256" key="5">
    <source>
        <dbReference type="ARBA" id="ARBA00023002"/>
    </source>
</evidence>
<dbReference type="InterPro" id="IPR002328">
    <property type="entry name" value="ADH_Zn_CS"/>
</dbReference>
<dbReference type="PROSITE" id="PS00059">
    <property type="entry name" value="ADH_ZINC"/>
    <property type="match status" value="1"/>
</dbReference>
<name>A0AAN6T7I4_9PEZI</name>
<keyword evidence="4 6" id="KW-0862">Zinc</keyword>
<gene>
    <name evidence="9" type="ORF">N656DRAFT_720735</name>
</gene>
<evidence type="ECO:0000256" key="1">
    <source>
        <dbReference type="ARBA" id="ARBA00001947"/>
    </source>
</evidence>
<dbReference type="InterPro" id="IPR036291">
    <property type="entry name" value="NAD(P)-bd_dom_sf"/>
</dbReference>
<comment type="cofactor">
    <cofactor evidence="1 6">
        <name>Zn(2+)</name>
        <dbReference type="ChEBI" id="CHEBI:29105"/>
    </cofactor>
</comment>